<dbReference type="STRING" id="5466.A0A4R8RYD9"/>
<organism evidence="10 11">
    <name type="scientific">Colletotrichum trifolii</name>
    <dbReference type="NCBI Taxonomy" id="5466"/>
    <lineage>
        <taxon>Eukaryota</taxon>
        <taxon>Fungi</taxon>
        <taxon>Dikarya</taxon>
        <taxon>Ascomycota</taxon>
        <taxon>Pezizomycotina</taxon>
        <taxon>Sordariomycetes</taxon>
        <taxon>Hypocreomycetidae</taxon>
        <taxon>Glomerellales</taxon>
        <taxon>Glomerellaceae</taxon>
        <taxon>Colletotrichum</taxon>
        <taxon>Colletotrichum orbiculare species complex</taxon>
    </lineage>
</organism>
<evidence type="ECO:0000256" key="5">
    <source>
        <dbReference type="ARBA" id="ARBA00023242"/>
    </source>
</evidence>
<evidence type="ECO:0000313" key="10">
    <source>
        <dbReference type="EMBL" id="TDZ74852.1"/>
    </source>
</evidence>
<dbReference type="GO" id="GO:0005737">
    <property type="term" value="C:cytoplasm"/>
    <property type="evidence" value="ECO:0007669"/>
    <property type="project" value="TreeGrafter"/>
</dbReference>
<dbReference type="Proteomes" id="UP000295703">
    <property type="component" value="Unassembled WGS sequence"/>
</dbReference>
<dbReference type="GO" id="GO:0061574">
    <property type="term" value="C:ASAP complex"/>
    <property type="evidence" value="ECO:0007669"/>
    <property type="project" value="TreeGrafter"/>
</dbReference>
<feature type="compositionally biased region" description="Gly residues" evidence="7">
    <location>
        <begin position="244"/>
        <end position="263"/>
    </location>
</feature>
<evidence type="ECO:0000256" key="7">
    <source>
        <dbReference type="SAM" id="MobiDB-lite"/>
    </source>
</evidence>
<dbReference type="EMBL" id="RYZW01000002">
    <property type="protein sequence ID" value="TDZ74852.1"/>
    <property type="molecule type" value="Genomic_DNA"/>
</dbReference>
<dbReference type="PANTHER" id="PTHR15481:SF0">
    <property type="entry name" value="LD23870P-RELATED"/>
    <property type="match status" value="1"/>
</dbReference>
<dbReference type="PROSITE" id="PS50102">
    <property type="entry name" value="RRM"/>
    <property type="match status" value="1"/>
</dbReference>
<keyword evidence="4" id="KW-0508">mRNA splicing</keyword>
<dbReference type="InterPro" id="IPR000504">
    <property type="entry name" value="RRM_dom"/>
</dbReference>
<evidence type="ECO:0000256" key="4">
    <source>
        <dbReference type="ARBA" id="ARBA00023187"/>
    </source>
</evidence>
<evidence type="ECO:0000256" key="6">
    <source>
        <dbReference type="PROSITE-ProRule" id="PRU00176"/>
    </source>
</evidence>
<dbReference type="InterPro" id="IPR012677">
    <property type="entry name" value="Nucleotide-bd_a/b_plait_sf"/>
</dbReference>
<keyword evidence="8" id="KW-1133">Transmembrane helix</keyword>
<dbReference type="Pfam" id="PF00076">
    <property type="entry name" value="RRM_1"/>
    <property type="match status" value="1"/>
</dbReference>
<dbReference type="GO" id="GO:0000398">
    <property type="term" value="P:mRNA splicing, via spliceosome"/>
    <property type="evidence" value="ECO:0007669"/>
    <property type="project" value="TreeGrafter"/>
</dbReference>
<evidence type="ECO:0000256" key="2">
    <source>
        <dbReference type="ARBA" id="ARBA00022664"/>
    </source>
</evidence>
<dbReference type="Gene3D" id="3.30.70.330">
    <property type="match status" value="1"/>
</dbReference>
<keyword evidence="8" id="KW-0812">Transmembrane</keyword>
<keyword evidence="8" id="KW-0472">Membrane</keyword>
<reference evidence="10 11" key="1">
    <citation type="submission" date="2018-12" db="EMBL/GenBank/DDBJ databases">
        <title>Genome sequence and assembly of Colletotrichum trifolii.</title>
        <authorList>
            <person name="Gan P."/>
            <person name="Shirasu K."/>
        </authorList>
    </citation>
    <scope>NUCLEOTIDE SEQUENCE [LARGE SCALE GENOMIC DNA]</scope>
    <source>
        <strain evidence="10 11">543-2</strain>
    </source>
</reference>
<dbReference type="PANTHER" id="PTHR15481">
    <property type="entry name" value="RIBONUCLEIC ACID BINDING PROTEIN S1"/>
    <property type="match status" value="1"/>
</dbReference>
<feature type="compositionally biased region" description="Basic and acidic residues" evidence="7">
    <location>
        <begin position="351"/>
        <end position="369"/>
    </location>
</feature>
<feature type="compositionally biased region" description="Low complexity" evidence="7">
    <location>
        <begin position="277"/>
        <end position="304"/>
    </location>
</feature>
<keyword evidence="11" id="KW-1185">Reference proteome</keyword>
<dbReference type="SUPFAM" id="SSF54928">
    <property type="entry name" value="RNA-binding domain, RBD"/>
    <property type="match status" value="1"/>
</dbReference>
<dbReference type="CDD" id="cd12365">
    <property type="entry name" value="RRM_RNPS1"/>
    <property type="match status" value="1"/>
</dbReference>
<dbReference type="GO" id="GO:0003723">
    <property type="term" value="F:RNA binding"/>
    <property type="evidence" value="ECO:0007669"/>
    <property type="project" value="UniProtKB-UniRule"/>
</dbReference>
<accession>A0A4R8RYD9</accession>
<evidence type="ECO:0000313" key="11">
    <source>
        <dbReference type="Proteomes" id="UP000295703"/>
    </source>
</evidence>
<proteinExistence type="predicted"/>
<evidence type="ECO:0000256" key="1">
    <source>
        <dbReference type="ARBA" id="ARBA00004123"/>
    </source>
</evidence>
<feature type="transmembrane region" description="Helical" evidence="8">
    <location>
        <begin position="101"/>
        <end position="123"/>
    </location>
</feature>
<dbReference type="SMART" id="SM00360">
    <property type="entry name" value="RRM"/>
    <property type="match status" value="1"/>
</dbReference>
<keyword evidence="3 6" id="KW-0694">RNA-binding</keyword>
<evidence type="ECO:0000256" key="3">
    <source>
        <dbReference type="ARBA" id="ARBA00022884"/>
    </source>
</evidence>
<keyword evidence="2" id="KW-0507">mRNA processing</keyword>
<evidence type="ECO:0000259" key="9">
    <source>
        <dbReference type="PROSITE" id="PS50102"/>
    </source>
</evidence>
<dbReference type="InterPro" id="IPR035979">
    <property type="entry name" value="RBD_domain_sf"/>
</dbReference>
<comment type="caution">
    <text evidence="10">The sequence shown here is derived from an EMBL/GenBank/DDBJ whole genome shotgun (WGS) entry which is preliminary data.</text>
</comment>
<feature type="region of interest" description="Disordered" evidence="7">
    <location>
        <begin position="221"/>
        <end position="375"/>
    </location>
</feature>
<feature type="domain" description="RRM" evidence="9">
    <location>
        <begin position="141"/>
        <end position="219"/>
    </location>
</feature>
<dbReference type="InterPro" id="IPR034201">
    <property type="entry name" value="RNPS1_RRM"/>
</dbReference>
<keyword evidence="5" id="KW-0539">Nucleus</keyword>
<comment type="subcellular location">
    <subcellularLocation>
        <location evidence="1">Nucleus</location>
    </subcellularLocation>
</comment>
<dbReference type="AlphaFoldDB" id="A0A4R8RYD9"/>
<dbReference type="GO" id="GO:0005654">
    <property type="term" value="C:nucleoplasm"/>
    <property type="evidence" value="ECO:0007669"/>
    <property type="project" value="TreeGrafter"/>
</dbReference>
<protein>
    <submittedName>
        <fullName evidence="10">Serine/arginine-rich splicing factor SR45</fullName>
    </submittedName>
</protein>
<gene>
    <name evidence="10" type="primary">SR45</name>
    <name evidence="10" type="ORF">CTRI78_v000257</name>
</gene>
<sequence>MDAFSSMLIGSANFNRNNQGNVFETQMGMTPLAERLRFLENPTGNKSEGETAIPSLLEEMFRNTTLSLVTQARLIPSEPLQASIETQAYRNVYTYSVTALWIAYGVAVGIIVLSIAIGSRAVAAAGSSYSSRFSTILRLASNIVVERLTKNINEGHLEEIFGQYGPIKDLDLPINRTYGTNRGTAYILYEHEADAEEAIAHMHEAQIDGAVINVSIVLPRRKLSPPPPMARRGAGYDPRLPAPGGRGNRQGAHGGASGPGPFGHSGPRRGGSPPPGRFGSRSDNYRPRSLSRSPSRSPVAAPPSRGGGGSRFRSRSRSYSRSRSPPPRRAGGGRSNDRRRSQSRDSYGSYDSRRSPSPSRDRGFRDGRGGGRGPR</sequence>
<evidence type="ECO:0000256" key="8">
    <source>
        <dbReference type="SAM" id="Phobius"/>
    </source>
</evidence>
<name>A0A4R8RYD9_COLTR</name>